<dbReference type="Proteomes" id="UP000014500">
    <property type="component" value="Unassembled WGS sequence"/>
</dbReference>
<dbReference type="AlphaFoldDB" id="T1JG04"/>
<feature type="transmembrane region" description="Helical" evidence="2">
    <location>
        <begin position="143"/>
        <end position="166"/>
    </location>
</feature>
<keyword evidence="2" id="KW-0472">Membrane</keyword>
<proteinExistence type="predicted"/>
<feature type="compositionally biased region" description="Polar residues" evidence="1">
    <location>
        <begin position="187"/>
        <end position="211"/>
    </location>
</feature>
<name>T1JG04_STRMM</name>
<dbReference type="HOGENOM" id="CLU_1257496_0_0_1"/>
<feature type="compositionally biased region" description="Low complexity" evidence="1">
    <location>
        <begin position="106"/>
        <end position="119"/>
    </location>
</feature>
<reference evidence="3" key="2">
    <citation type="submission" date="2015-02" db="UniProtKB">
        <authorList>
            <consortium name="EnsemblMetazoa"/>
        </authorList>
    </citation>
    <scope>IDENTIFICATION</scope>
</reference>
<evidence type="ECO:0000256" key="2">
    <source>
        <dbReference type="SAM" id="Phobius"/>
    </source>
</evidence>
<keyword evidence="2" id="KW-1133">Transmembrane helix</keyword>
<evidence type="ECO:0000313" key="3">
    <source>
        <dbReference type="EnsemblMetazoa" id="SMAR012772-PA"/>
    </source>
</evidence>
<accession>T1JG04</accession>
<sequence length="220" mass="24042">MSSSCKGERESHSLCSANVNYGMCFAIDLTVTRLLVKTKTRIAHAQHEAYIRQSLSRVGCHEECSYKCKGRQQQPKKKSRSPPAEVPEWSDDAPPQQRKESRRSTHSSSDSSAGISTGAPLTSNSRRRSKPGDNSREKRRRKIVLIIVGTAVALLVMSILLVAITLKLTPAIDEKIRKENEEILKNIQSSGAAANSRPENSTGPPRATPSSLTPPPISEG</sequence>
<evidence type="ECO:0000256" key="1">
    <source>
        <dbReference type="SAM" id="MobiDB-lite"/>
    </source>
</evidence>
<organism evidence="3 4">
    <name type="scientific">Strigamia maritima</name>
    <name type="common">European centipede</name>
    <name type="synonym">Geophilus maritimus</name>
    <dbReference type="NCBI Taxonomy" id="126957"/>
    <lineage>
        <taxon>Eukaryota</taxon>
        <taxon>Metazoa</taxon>
        <taxon>Ecdysozoa</taxon>
        <taxon>Arthropoda</taxon>
        <taxon>Myriapoda</taxon>
        <taxon>Chilopoda</taxon>
        <taxon>Pleurostigmophora</taxon>
        <taxon>Geophilomorpha</taxon>
        <taxon>Linotaeniidae</taxon>
        <taxon>Strigamia</taxon>
    </lineage>
</organism>
<protein>
    <submittedName>
        <fullName evidence="3">Uncharacterized protein</fullName>
    </submittedName>
</protein>
<evidence type="ECO:0000313" key="4">
    <source>
        <dbReference type="Proteomes" id="UP000014500"/>
    </source>
</evidence>
<dbReference type="EnsemblMetazoa" id="SMAR012772-RA">
    <property type="protein sequence ID" value="SMAR012772-PA"/>
    <property type="gene ID" value="SMAR012772"/>
</dbReference>
<feature type="compositionally biased region" description="Basic residues" evidence="1">
    <location>
        <begin position="69"/>
        <end position="80"/>
    </location>
</feature>
<reference evidence="4" key="1">
    <citation type="submission" date="2011-05" db="EMBL/GenBank/DDBJ databases">
        <authorList>
            <person name="Richards S.R."/>
            <person name="Qu J."/>
            <person name="Jiang H."/>
            <person name="Jhangiani S.N."/>
            <person name="Agravi P."/>
            <person name="Goodspeed R."/>
            <person name="Gross S."/>
            <person name="Mandapat C."/>
            <person name="Jackson L."/>
            <person name="Mathew T."/>
            <person name="Pu L."/>
            <person name="Thornton R."/>
            <person name="Saada N."/>
            <person name="Wilczek-Boney K.B."/>
            <person name="Lee S."/>
            <person name="Kovar C."/>
            <person name="Wu Y."/>
            <person name="Scherer S.E."/>
            <person name="Worley K.C."/>
            <person name="Muzny D.M."/>
            <person name="Gibbs R."/>
        </authorList>
    </citation>
    <scope>NUCLEOTIDE SEQUENCE</scope>
    <source>
        <strain evidence="4">Brora</strain>
    </source>
</reference>
<dbReference type="EMBL" id="JH432192">
    <property type="status" value="NOT_ANNOTATED_CDS"/>
    <property type="molecule type" value="Genomic_DNA"/>
</dbReference>
<feature type="region of interest" description="Disordered" evidence="1">
    <location>
        <begin position="187"/>
        <end position="220"/>
    </location>
</feature>
<feature type="region of interest" description="Disordered" evidence="1">
    <location>
        <begin position="69"/>
        <end position="137"/>
    </location>
</feature>
<keyword evidence="2" id="KW-0812">Transmembrane</keyword>
<keyword evidence="4" id="KW-1185">Reference proteome</keyword>